<sequence length="164" mass="18198">MSGGNAWSPLPSHGFDDDSCLLFFILLVSSDRGLIDLRIPQIRLRRHGEPRRRACGEDQQRRRQQQQGFGQLRVQHLSGPGAGSRGHPLRPPLLLAMPLRVAPRARALPGVSRLQGRRRGGEARPSLRPWWQLHLTPCKVGGRCGNPEQADRAAALHCPAARPQ</sequence>
<feature type="compositionally biased region" description="Basic and acidic residues" evidence="1">
    <location>
        <begin position="51"/>
        <end position="61"/>
    </location>
</feature>
<dbReference type="AlphaFoldDB" id="B4FHZ5"/>
<proteinExistence type="evidence at transcript level"/>
<dbReference type="EMBL" id="BT036733">
    <property type="protein sequence ID" value="ACF81738.1"/>
    <property type="molecule type" value="mRNA"/>
</dbReference>
<name>B4FHZ5_MAIZE</name>
<evidence type="ECO:0000256" key="1">
    <source>
        <dbReference type="SAM" id="MobiDB-lite"/>
    </source>
</evidence>
<organism evidence="2">
    <name type="scientific">Zea mays</name>
    <name type="common">Maize</name>
    <dbReference type="NCBI Taxonomy" id="4577"/>
    <lineage>
        <taxon>Eukaryota</taxon>
        <taxon>Viridiplantae</taxon>
        <taxon>Streptophyta</taxon>
        <taxon>Embryophyta</taxon>
        <taxon>Tracheophyta</taxon>
        <taxon>Spermatophyta</taxon>
        <taxon>Magnoliopsida</taxon>
        <taxon>Liliopsida</taxon>
        <taxon>Poales</taxon>
        <taxon>Poaceae</taxon>
        <taxon>PACMAD clade</taxon>
        <taxon>Panicoideae</taxon>
        <taxon>Andropogonodae</taxon>
        <taxon>Andropogoneae</taxon>
        <taxon>Tripsacinae</taxon>
        <taxon>Zea</taxon>
    </lineage>
</organism>
<reference evidence="2" key="1">
    <citation type="journal article" date="2009" name="PLoS Genet.">
        <title>Sequencing, mapping, and analysis of 27,455 maize full-length cDNAs.</title>
        <authorList>
            <person name="Soderlund C."/>
            <person name="Descour A."/>
            <person name="Kudrna D."/>
            <person name="Bomhoff M."/>
            <person name="Boyd L."/>
            <person name="Currie J."/>
            <person name="Angelova A."/>
            <person name="Collura K."/>
            <person name="Wissotski M."/>
            <person name="Ashley E."/>
            <person name="Morrow D."/>
            <person name="Fernandes J."/>
            <person name="Walbot V."/>
            <person name="Yu Y."/>
        </authorList>
    </citation>
    <scope>NUCLEOTIDE SEQUENCE</scope>
    <source>
        <strain evidence="2">B73</strain>
    </source>
</reference>
<protein>
    <submittedName>
        <fullName evidence="2">Uncharacterized protein</fullName>
    </submittedName>
</protein>
<evidence type="ECO:0000313" key="2">
    <source>
        <dbReference type="EMBL" id="ACF81738.1"/>
    </source>
</evidence>
<accession>B4FHZ5</accession>
<feature type="region of interest" description="Disordered" evidence="1">
    <location>
        <begin position="49"/>
        <end position="90"/>
    </location>
</feature>